<name>A0A8T0W1P8_PANVG</name>
<feature type="transmembrane region" description="Helical" evidence="1">
    <location>
        <begin position="20"/>
        <end position="48"/>
    </location>
</feature>
<dbReference type="EMBL" id="CM029039">
    <property type="protein sequence ID" value="KAG2642252.1"/>
    <property type="molecule type" value="Genomic_DNA"/>
</dbReference>
<evidence type="ECO:0000313" key="2">
    <source>
        <dbReference type="EMBL" id="KAG2642252.1"/>
    </source>
</evidence>
<evidence type="ECO:0000313" key="3">
    <source>
        <dbReference type="Proteomes" id="UP000823388"/>
    </source>
</evidence>
<organism evidence="2 3">
    <name type="scientific">Panicum virgatum</name>
    <name type="common">Blackwell switchgrass</name>
    <dbReference type="NCBI Taxonomy" id="38727"/>
    <lineage>
        <taxon>Eukaryota</taxon>
        <taxon>Viridiplantae</taxon>
        <taxon>Streptophyta</taxon>
        <taxon>Embryophyta</taxon>
        <taxon>Tracheophyta</taxon>
        <taxon>Spermatophyta</taxon>
        <taxon>Magnoliopsida</taxon>
        <taxon>Liliopsida</taxon>
        <taxon>Poales</taxon>
        <taxon>Poaceae</taxon>
        <taxon>PACMAD clade</taxon>
        <taxon>Panicoideae</taxon>
        <taxon>Panicodae</taxon>
        <taxon>Paniceae</taxon>
        <taxon>Panicinae</taxon>
        <taxon>Panicum</taxon>
        <taxon>Panicum sect. Hiantes</taxon>
    </lineage>
</organism>
<sequence>MASWRRRWVGVVELRGCDHFWYFGTWWCMCLLELGASCWLLAGLRFWWMEFSFYVDCWNAGFFLALVAGWLLAGCRLATGI</sequence>
<feature type="transmembrane region" description="Helical" evidence="1">
    <location>
        <begin position="60"/>
        <end position="79"/>
    </location>
</feature>
<reference evidence="2" key="1">
    <citation type="submission" date="2020-05" db="EMBL/GenBank/DDBJ databases">
        <title>WGS assembly of Panicum virgatum.</title>
        <authorList>
            <person name="Lovell J.T."/>
            <person name="Jenkins J."/>
            <person name="Shu S."/>
            <person name="Juenger T.E."/>
            <person name="Schmutz J."/>
        </authorList>
    </citation>
    <scope>NUCLEOTIDE SEQUENCE</scope>
    <source>
        <strain evidence="2">AP13</strain>
    </source>
</reference>
<keyword evidence="1" id="KW-0812">Transmembrane</keyword>
<evidence type="ECO:0000256" key="1">
    <source>
        <dbReference type="SAM" id="Phobius"/>
    </source>
</evidence>
<dbReference type="AlphaFoldDB" id="A0A8T0W1P8"/>
<accession>A0A8T0W1P8</accession>
<keyword evidence="3" id="KW-1185">Reference proteome</keyword>
<keyword evidence="1" id="KW-1133">Transmembrane helix</keyword>
<dbReference type="Proteomes" id="UP000823388">
    <property type="component" value="Chromosome 2K"/>
</dbReference>
<keyword evidence="1" id="KW-0472">Membrane</keyword>
<protein>
    <submittedName>
        <fullName evidence="2">Uncharacterized protein</fullName>
    </submittedName>
</protein>
<proteinExistence type="predicted"/>
<gene>
    <name evidence="2" type="ORF">PVAP13_2KG200732</name>
</gene>
<comment type="caution">
    <text evidence="2">The sequence shown here is derived from an EMBL/GenBank/DDBJ whole genome shotgun (WGS) entry which is preliminary data.</text>
</comment>